<feature type="transmembrane region" description="Helical" evidence="1">
    <location>
        <begin position="237"/>
        <end position="257"/>
    </location>
</feature>
<feature type="transmembrane region" description="Helical" evidence="1">
    <location>
        <begin position="185"/>
        <end position="206"/>
    </location>
</feature>
<keyword evidence="1" id="KW-0812">Transmembrane</keyword>
<evidence type="ECO:0000313" key="3">
    <source>
        <dbReference type="Proteomes" id="UP001227831"/>
    </source>
</evidence>
<feature type="transmembrane region" description="Helical" evidence="1">
    <location>
        <begin position="92"/>
        <end position="112"/>
    </location>
</feature>
<reference evidence="2 3" key="1">
    <citation type="journal article" date="2023" name="Int. J. Syst. Evol. Microbiol.">
        <title>Lactiplantibacillus brownii sp. nov., a novel psychrotolerant species isolated from sauerkraut.</title>
        <authorList>
            <person name="Heng Y.C."/>
            <person name="Silvaraju S."/>
            <person name="Lee J.K.Y."/>
            <person name="Kittelmann S."/>
        </authorList>
    </citation>
    <scope>NUCLEOTIDE SEQUENCE [LARGE SCALE GENOMIC DNA]</scope>
    <source>
        <strain evidence="2 3">WILCCON 0030</strain>
    </source>
</reference>
<dbReference type="Proteomes" id="UP001227831">
    <property type="component" value="Unassembled WGS sequence"/>
</dbReference>
<feature type="transmembrane region" description="Helical" evidence="1">
    <location>
        <begin position="146"/>
        <end position="173"/>
    </location>
</feature>
<evidence type="ECO:0000256" key="1">
    <source>
        <dbReference type="SAM" id="Phobius"/>
    </source>
</evidence>
<proteinExistence type="predicted"/>
<sequence>MPKKHWRLTRYLFKEQLPYLGWAILIVIAAETLLPLLLALLTGRLSTFSWRSHLSGLGIGFIVGLFIFIIHLQTYDNFKLVIQNGISRRTYWLARFYNLLVMSFIGTIFTLINDFAIAAPAMRIDVFAQLARGPYEMYTKFFGDNVFMTVTIYLLFLWLFFITVGAFAMVLSNIMNLFTKTVQRVIAIVVPILAVFALGFVGSIAVGRQTSAAVIAFTNFLKLLLGYHQTLGLFNPYMPMLTMMVSSSLFLAIAYYFNRKLQLRN</sequence>
<keyword evidence="1" id="KW-1133">Transmembrane helix</keyword>
<name>A0ABU1AB05_9LACO</name>
<protein>
    <submittedName>
        <fullName evidence="2">ABC transporter permease</fullName>
    </submittedName>
</protein>
<dbReference type="RefSeq" id="WP_308703771.1">
    <property type="nucleotide sequence ID" value="NZ_AP027463.1"/>
</dbReference>
<accession>A0ABU1AB05</accession>
<keyword evidence="3" id="KW-1185">Reference proteome</keyword>
<feature type="transmembrane region" description="Helical" evidence="1">
    <location>
        <begin position="20"/>
        <end position="41"/>
    </location>
</feature>
<dbReference type="EMBL" id="JAVCWF010000001">
    <property type="protein sequence ID" value="MDQ7938068.1"/>
    <property type="molecule type" value="Genomic_DNA"/>
</dbReference>
<keyword evidence="1" id="KW-0472">Membrane</keyword>
<evidence type="ECO:0000313" key="2">
    <source>
        <dbReference type="EMBL" id="MDQ7938068.1"/>
    </source>
</evidence>
<organism evidence="2 3">
    <name type="scientific">Lactiplantibacillus brownii</name>
    <dbReference type="NCBI Taxonomy" id="3069269"/>
    <lineage>
        <taxon>Bacteria</taxon>
        <taxon>Bacillati</taxon>
        <taxon>Bacillota</taxon>
        <taxon>Bacilli</taxon>
        <taxon>Lactobacillales</taxon>
        <taxon>Lactobacillaceae</taxon>
        <taxon>Lactiplantibacillus</taxon>
    </lineage>
</organism>
<gene>
    <name evidence="2" type="ORF">RA086_10645</name>
</gene>
<comment type="caution">
    <text evidence="2">The sequence shown here is derived from an EMBL/GenBank/DDBJ whole genome shotgun (WGS) entry which is preliminary data.</text>
</comment>
<feature type="transmembrane region" description="Helical" evidence="1">
    <location>
        <begin position="53"/>
        <end position="72"/>
    </location>
</feature>